<reference evidence="5" key="1">
    <citation type="submission" date="2020-09" db="EMBL/GenBank/DDBJ databases">
        <title>Genome seq and assembly of Limnohabitants sp.</title>
        <authorList>
            <person name="Chhetri G."/>
        </authorList>
    </citation>
    <scope>NUCLEOTIDE SEQUENCE</scope>
    <source>
        <strain evidence="5">JUR4</strain>
    </source>
</reference>
<dbReference type="PANTHER" id="PTHR47894">
    <property type="entry name" value="HTH-TYPE TRANSCRIPTIONAL REGULATOR GADX"/>
    <property type="match status" value="1"/>
</dbReference>
<dbReference type="GO" id="GO:0003700">
    <property type="term" value="F:DNA-binding transcription factor activity"/>
    <property type="evidence" value="ECO:0007669"/>
    <property type="project" value="InterPro"/>
</dbReference>
<feature type="domain" description="HTH araC/xylS-type" evidence="4">
    <location>
        <begin position="240"/>
        <end position="337"/>
    </location>
</feature>
<dbReference type="Pfam" id="PF12833">
    <property type="entry name" value="HTH_18"/>
    <property type="match status" value="1"/>
</dbReference>
<dbReference type="InterPro" id="IPR018060">
    <property type="entry name" value="HTH_AraC"/>
</dbReference>
<sequence>MTTTPAASRAETPIAFIAAMVQAYAQRGMDPKAALQKAQIAPNLLDQSDARVTALQMEWMSEAAMRELDDEALGWFRRRLPWGSYGMLVRASLTAPTLGVALARWCRHHNLLTDDIRLHLSTSDGLAHIELHEVHDLKGLREFCSVSVLRNALGVACWLTDSRIPLAGTDLHFAPPPHADSYRVLFDGPCQFNAPHSRLGFDAGYLQLPLRRDEAALQRMLQRALLLTVRPYRRDRLLVEKVRQTLAEHPEHSRNAEDLAAWLNLSTRTLHRQLKEEGASLQQLKDSVRQQRARALLLRTSKPLKQIAAEVGFHNEKSFIRAFKGWTGQAPEAFRQND</sequence>
<evidence type="ECO:0000256" key="1">
    <source>
        <dbReference type="ARBA" id="ARBA00023015"/>
    </source>
</evidence>
<dbReference type="AlphaFoldDB" id="A0A927FFK3"/>
<comment type="caution">
    <text evidence="5">The sequence shown here is derived from an EMBL/GenBank/DDBJ whole genome shotgun (WGS) entry which is preliminary data.</text>
</comment>
<dbReference type="Proteomes" id="UP000647424">
    <property type="component" value="Unassembled WGS sequence"/>
</dbReference>
<dbReference type="Pfam" id="PF12625">
    <property type="entry name" value="Arabinose_bd"/>
    <property type="match status" value="1"/>
</dbReference>
<keyword evidence="3" id="KW-0804">Transcription</keyword>
<dbReference type="RefSeq" id="WP_191818192.1">
    <property type="nucleotide sequence ID" value="NZ_JACYFT010000001.1"/>
</dbReference>
<dbReference type="InterPro" id="IPR009057">
    <property type="entry name" value="Homeodomain-like_sf"/>
</dbReference>
<name>A0A927FFK3_9BURK</name>
<dbReference type="GO" id="GO:0005829">
    <property type="term" value="C:cytosol"/>
    <property type="evidence" value="ECO:0007669"/>
    <property type="project" value="TreeGrafter"/>
</dbReference>
<organism evidence="5 6">
    <name type="scientific">Limnohabitans radicicola</name>
    <dbReference type="NCBI Taxonomy" id="2771427"/>
    <lineage>
        <taxon>Bacteria</taxon>
        <taxon>Pseudomonadati</taxon>
        <taxon>Pseudomonadota</taxon>
        <taxon>Betaproteobacteria</taxon>
        <taxon>Burkholderiales</taxon>
        <taxon>Comamonadaceae</taxon>
        <taxon>Limnohabitans</taxon>
    </lineage>
</organism>
<dbReference type="Gene3D" id="1.10.10.60">
    <property type="entry name" value="Homeodomain-like"/>
    <property type="match status" value="1"/>
</dbReference>
<dbReference type="EMBL" id="JACYFT010000001">
    <property type="protein sequence ID" value="MBD8049743.1"/>
    <property type="molecule type" value="Genomic_DNA"/>
</dbReference>
<keyword evidence="6" id="KW-1185">Reference proteome</keyword>
<dbReference type="PROSITE" id="PS01124">
    <property type="entry name" value="HTH_ARAC_FAMILY_2"/>
    <property type="match status" value="1"/>
</dbReference>
<evidence type="ECO:0000259" key="4">
    <source>
        <dbReference type="PROSITE" id="PS01124"/>
    </source>
</evidence>
<evidence type="ECO:0000313" key="6">
    <source>
        <dbReference type="Proteomes" id="UP000647424"/>
    </source>
</evidence>
<protein>
    <submittedName>
        <fullName evidence="5">AraC family transcriptional regulator</fullName>
    </submittedName>
</protein>
<proteinExistence type="predicted"/>
<keyword evidence="1" id="KW-0805">Transcription regulation</keyword>
<dbReference type="SUPFAM" id="SSF46689">
    <property type="entry name" value="Homeodomain-like"/>
    <property type="match status" value="1"/>
</dbReference>
<evidence type="ECO:0000256" key="3">
    <source>
        <dbReference type="ARBA" id="ARBA00023163"/>
    </source>
</evidence>
<dbReference type="PANTHER" id="PTHR47894:SF1">
    <property type="entry name" value="HTH-TYPE TRANSCRIPTIONAL REGULATOR VQSM"/>
    <property type="match status" value="1"/>
</dbReference>
<evidence type="ECO:0000256" key="2">
    <source>
        <dbReference type="ARBA" id="ARBA00023125"/>
    </source>
</evidence>
<accession>A0A927FFK3</accession>
<evidence type="ECO:0000313" key="5">
    <source>
        <dbReference type="EMBL" id="MBD8049743.1"/>
    </source>
</evidence>
<dbReference type="GO" id="GO:0000976">
    <property type="term" value="F:transcription cis-regulatory region binding"/>
    <property type="evidence" value="ECO:0007669"/>
    <property type="project" value="TreeGrafter"/>
</dbReference>
<dbReference type="SMART" id="SM00342">
    <property type="entry name" value="HTH_ARAC"/>
    <property type="match status" value="1"/>
</dbReference>
<keyword evidence="2" id="KW-0238">DNA-binding</keyword>
<gene>
    <name evidence="5" type="ORF">IC609_04235</name>
</gene>
<dbReference type="InterPro" id="IPR032687">
    <property type="entry name" value="AraC-type_N"/>
</dbReference>